<dbReference type="InterPro" id="IPR015943">
    <property type="entry name" value="WD40/YVTN_repeat-like_dom_sf"/>
</dbReference>
<reference evidence="6 7" key="1">
    <citation type="submission" date="2016-06" db="EMBL/GenBank/DDBJ databases">
        <authorList>
            <consortium name="Pathogen Informatics"/>
        </authorList>
    </citation>
    <scope>NUCLEOTIDE SEQUENCE [LARGE SCALE GENOMIC DNA]</scope>
</reference>
<feature type="domain" description="EIPR1-like beta-propeller" evidence="5">
    <location>
        <begin position="313"/>
        <end position="442"/>
    </location>
</feature>
<dbReference type="Pfam" id="PF23609">
    <property type="entry name" value="Beta-prop_EIPR1"/>
    <property type="match status" value="1"/>
</dbReference>
<dbReference type="PROSITE" id="PS50082">
    <property type="entry name" value="WD_REPEATS_2"/>
    <property type="match status" value="1"/>
</dbReference>
<proteinExistence type="inferred from homology"/>
<dbReference type="OrthoDB" id="427795at2759"/>
<dbReference type="PANTHER" id="PTHR14205">
    <property type="entry name" value="WD-REPEAT PROTEIN"/>
    <property type="match status" value="1"/>
</dbReference>
<dbReference type="OMA" id="FANHKAD"/>
<comment type="similarity">
    <text evidence="1">Belongs to the WD repeat EIPR1 family.</text>
</comment>
<evidence type="ECO:0000313" key="6">
    <source>
        <dbReference type="EMBL" id="SCP03500.1"/>
    </source>
</evidence>
<evidence type="ECO:0000313" key="7">
    <source>
        <dbReference type="Proteomes" id="UP000219813"/>
    </source>
</evidence>
<dbReference type="GO" id="GO:0016567">
    <property type="term" value="P:protein ubiquitination"/>
    <property type="evidence" value="ECO:0007669"/>
    <property type="project" value="TreeGrafter"/>
</dbReference>
<dbReference type="VEuPathDB" id="PlasmoDB:PmUG01_14055900"/>
<feature type="repeat" description="WD" evidence="4">
    <location>
        <begin position="367"/>
        <end position="402"/>
    </location>
</feature>
<dbReference type="InterPro" id="IPR059104">
    <property type="entry name" value="Beta-prop_EIPR1-like"/>
</dbReference>
<evidence type="ECO:0000256" key="2">
    <source>
        <dbReference type="ARBA" id="ARBA00022574"/>
    </source>
</evidence>
<gene>
    <name evidence="6" type="primary">PmUG01_14055900</name>
    <name evidence="6" type="ORF">PMUG01_14055900</name>
</gene>
<dbReference type="SMART" id="SM00320">
    <property type="entry name" value="WD40"/>
    <property type="match status" value="3"/>
</dbReference>
<organism evidence="6 7">
    <name type="scientific">Plasmodium malariae</name>
    <dbReference type="NCBI Taxonomy" id="5858"/>
    <lineage>
        <taxon>Eukaryota</taxon>
        <taxon>Sar</taxon>
        <taxon>Alveolata</taxon>
        <taxon>Apicomplexa</taxon>
        <taxon>Aconoidasida</taxon>
        <taxon>Haemosporida</taxon>
        <taxon>Plasmodiidae</taxon>
        <taxon>Plasmodium</taxon>
        <taxon>Plasmodium (Plasmodium)</taxon>
    </lineage>
</organism>
<dbReference type="RefSeq" id="XP_028864453.1">
    <property type="nucleotide sequence ID" value="XM_029008134.1"/>
</dbReference>
<dbReference type="EMBL" id="LT594635">
    <property type="protein sequence ID" value="SCP03500.1"/>
    <property type="molecule type" value="Genomic_DNA"/>
</dbReference>
<name>A0A1D3TEZ5_PLAMA</name>
<evidence type="ECO:0000256" key="3">
    <source>
        <dbReference type="ARBA" id="ARBA00022737"/>
    </source>
</evidence>
<keyword evidence="3" id="KW-0677">Repeat</keyword>
<dbReference type="InterPro" id="IPR036322">
    <property type="entry name" value="WD40_repeat_dom_sf"/>
</dbReference>
<dbReference type="SUPFAM" id="SSF50978">
    <property type="entry name" value="WD40 repeat-like"/>
    <property type="match status" value="1"/>
</dbReference>
<dbReference type="Proteomes" id="UP000219813">
    <property type="component" value="Chromosome 14"/>
</dbReference>
<dbReference type="InterPro" id="IPR001680">
    <property type="entry name" value="WD40_rpt"/>
</dbReference>
<dbReference type="PROSITE" id="PS50294">
    <property type="entry name" value="WD_REPEATS_REGION"/>
    <property type="match status" value="1"/>
</dbReference>
<dbReference type="GeneID" id="39871870"/>
<keyword evidence="2 4" id="KW-0853">WD repeat</keyword>
<evidence type="ECO:0000259" key="5">
    <source>
        <dbReference type="Pfam" id="PF23609"/>
    </source>
</evidence>
<keyword evidence="7" id="KW-1185">Reference proteome</keyword>
<dbReference type="PROSITE" id="PS00678">
    <property type="entry name" value="WD_REPEATS_1"/>
    <property type="match status" value="1"/>
</dbReference>
<dbReference type="PANTHER" id="PTHR14205:SF15">
    <property type="entry name" value="EARP AND GARP COMPLEX-INTERACTING PROTEIN 1"/>
    <property type="match status" value="1"/>
</dbReference>
<dbReference type="KEGG" id="pmal:PMUG01_14055900"/>
<protein>
    <submittedName>
        <fullName evidence="6">Protein TSSC1, putative</fullName>
    </submittedName>
</protein>
<dbReference type="Gene3D" id="2.130.10.10">
    <property type="entry name" value="YVTN repeat-like/Quinoprotein amine dehydrogenase"/>
    <property type="match status" value="1"/>
</dbReference>
<accession>A0A1D3TEZ5</accession>
<dbReference type="AlphaFoldDB" id="A0A1D3TEZ5"/>
<sequence>MYSSKILKNTYYLPYKSKCLNNVNNRLPDQSYNLHYFVLSSYNPFSNNEIHLIEYNDQSLSIRNVEIFDHNGEIEQMVCLDMYGNEDGEKKVLICTSGFCSSGGNTNRMNINDMKYSCSLFIGHINNLDEKEYNENYIEEMTENVEREEDDIRHISFEDGQKREQRQLDEVVGVIEAEKSRDAIEARKAVEAWDAVKARGVYVDRKVDTLLEKKGIEETHQNINKLEENQNSHISNDMKEKEIRCELNISSRNNGNIKKVYLPGEKKKVPLNKLCDLKRSKEYDGIKNIAVDNYEKEFHRIAIIDKYSYNIFEKNKNDMNLIQSNNLKKELNYGVFDPHHENILAVISDIYIYGYDIKSNKEIFSAYTNHKSNLTSIDFNPNIPNVIISSSNDGFIKFWDLRYLKNSFLTINIHSHWVTSLNFNNYHDELLLTTSTDNTVKLHKIEYPNNLNLQKKETNYKLIKTYTDHEESVYKGIWSKTDAWVFASLSYDGKCVVNTVPTEQKYKILL</sequence>
<dbReference type="InterPro" id="IPR019775">
    <property type="entry name" value="WD40_repeat_CS"/>
</dbReference>
<dbReference type="InterPro" id="IPR040323">
    <property type="entry name" value="EIPR1"/>
</dbReference>
<evidence type="ECO:0000256" key="1">
    <source>
        <dbReference type="ARBA" id="ARBA00005672"/>
    </source>
</evidence>
<evidence type="ECO:0000256" key="4">
    <source>
        <dbReference type="PROSITE-ProRule" id="PRU00221"/>
    </source>
</evidence>